<sequence>SFNGICTCSSSSELDESEAADKAFLAHLELRSEKNTHAQFVEVISATLLQTAVEHAKKV</sequence>
<feature type="non-terminal residue" evidence="1">
    <location>
        <position position="59"/>
    </location>
</feature>
<name>A0A9N9NW46_9GLOM</name>
<organism evidence="1 2">
    <name type="scientific">Acaulospora morrowiae</name>
    <dbReference type="NCBI Taxonomy" id="94023"/>
    <lineage>
        <taxon>Eukaryota</taxon>
        <taxon>Fungi</taxon>
        <taxon>Fungi incertae sedis</taxon>
        <taxon>Mucoromycota</taxon>
        <taxon>Glomeromycotina</taxon>
        <taxon>Glomeromycetes</taxon>
        <taxon>Diversisporales</taxon>
        <taxon>Acaulosporaceae</taxon>
        <taxon>Acaulospora</taxon>
    </lineage>
</organism>
<accession>A0A9N9NW46</accession>
<dbReference type="EMBL" id="CAJVPV010050460">
    <property type="protein sequence ID" value="CAG8777828.1"/>
    <property type="molecule type" value="Genomic_DNA"/>
</dbReference>
<protein>
    <submittedName>
        <fullName evidence="1">14909_t:CDS:1</fullName>
    </submittedName>
</protein>
<gene>
    <name evidence="1" type="ORF">AMORRO_LOCUS17066</name>
</gene>
<dbReference type="AlphaFoldDB" id="A0A9N9NW46"/>
<comment type="caution">
    <text evidence="1">The sequence shown here is derived from an EMBL/GenBank/DDBJ whole genome shotgun (WGS) entry which is preliminary data.</text>
</comment>
<keyword evidence="2" id="KW-1185">Reference proteome</keyword>
<dbReference type="Proteomes" id="UP000789342">
    <property type="component" value="Unassembled WGS sequence"/>
</dbReference>
<proteinExistence type="predicted"/>
<evidence type="ECO:0000313" key="2">
    <source>
        <dbReference type="Proteomes" id="UP000789342"/>
    </source>
</evidence>
<evidence type="ECO:0000313" key="1">
    <source>
        <dbReference type="EMBL" id="CAG8777828.1"/>
    </source>
</evidence>
<reference evidence="1" key="1">
    <citation type="submission" date="2021-06" db="EMBL/GenBank/DDBJ databases">
        <authorList>
            <person name="Kallberg Y."/>
            <person name="Tangrot J."/>
            <person name="Rosling A."/>
        </authorList>
    </citation>
    <scope>NUCLEOTIDE SEQUENCE</scope>
    <source>
        <strain evidence="1">CL551</strain>
    </source>
</reference>
<feature type="non-terminal residue" evidence="1">
    <location>
        <position position="1"/>
    </location>
</feature>